<dbReference type="RefSeq" id="WP_378313142.1">
    <property type="nucleotide sequence ID" value="NZ_JBHUKS010000035.1"/>
</dbReference>
<comment type="caution">
    <text evidence="2">The sequence shown here is derived from an EMBL/GenBank/DDBJ whole genome shotgun (WGS) entry which is preliminary data.</text>
</comment>
<reference evidence="3" key="1">
    <citation type="journal article" date="2019" name="Int. J. Syst. Evol. Microbiol.">
        <title>The Global Catalogue of Microorganisms (GCM) 10K type strain sequencing project: providing services to taxonomists for standard genome sequencing and annotation.</title>
        <authorList>
            <consortium name="The Broad Institute Genomics Platform"/>
            <consortium name="The Broad Institute Genome Sequencing Center for Infectious Disease"/>
            <person name="Wu L."/>
            <person name="Ma J."/>
        </authorList>
    </citation>
    <scope>NUCLEOTIDE SEQUENCE [LARGE SCALE GENOMIC DNA]</scope>
    <source>
        <strain evidence="3">CGMCC 4.7641</strain>
    </source>
</reference>
<dbReference type="SUPFAM" id="SSF52540">
    <property type="entry name" value="P-loop containing nucleoside triphosphate hydrolases"/>
    <property type="match status" value="1"/>
</dbReference>
<dbReference type="InterPro" id="IPR027417">
    <property type="entry name" value="P-loop_NTPase"/>
</dbReference>
<protein>
    <submittedName>
        <fullName evidence="2">Uncharacterized protein</fullName>
    </submittedName>
</protein>
<organism evidence="2 3">
    <name type="scientific">Amycolatopsis silviterrae</name>
    <dbReference type="NCBI Taxonomy" id="1656914"/>
    <lineage>
        <taxon>Bacteria</taxon>
        <taxon>Bacillati</taxon>
        <taxon>Actinomycetota</taxon>
        <taxon>Actinomycetes</taxon>
        <taxon>Pseudonocardiales</taxon>
        <taxon>Pseudonocardiaceae</taxon>
        <taxon>Amycolatopsis</taxon>
    </lineage>
</organism>
<keyword evidence="3" id="KW-1185">Reference proteome</keyword>
<dbReference type="EMBL" id="JBHUKS010000035">
    <property type="protein sequence ID" value="MFD2474143.1"/>
    <property type="molecule type" value="Genomic_DNA"/>
</dbReference>
<feature type="region of interest" description="Disordered" evidence="1">
    <location>
        <begin position="1"/>
        <end position="42"/>
    </location>
</feature>
<dbReference type="Proteomes" id="UP001597483">
    <property type="component" value="Unassembled WGS sequence"/>
</dbReference>
<sequence>MTDDKPAPQPAPEPAKPPAAEKPPSPETPNTGSDDEKHLSNENGREVNDALFAGEKFLEPDHARSGPTSNIGKASIRDMHVGDRYEIVVGQKVAHTVGEVPEELLRWVRQRYVVVGPYRDLRETLEKRRVLLLRGQPGTGRVTTALHLLDELAPSRVFRWECGKTAKSLTNGSFAKNDAGYLVELPARVSGGLTEAILDQLRSKLGESRSFCVLVAAGDPRHARSFGGYAVDCPAPDSAALLRNHIRHEIVSDDPAGREEKLLRLCRKTWVSTALGPSPTPSESVWMARLLARHARGAIPEEEVREGGRQAVDIQVAEWFGDLAGLGPGTELKEALRLAAFRIALAVLNGTPYSLVAEAADLLSRRFSAGGEDPKDKPHEDLSLFADDPASRLPALRAKIVEGSATFRHELIPMEMLEFEDPRYPKAVLNHVWQHHHRLRNALGPWLQELGKDSRTMVWVRAAQVVGYLGRLDFVDVFTKMIAPDSESGEEFGWKSVRRRSAAIALDQAARDESVEPAVLERLRHWRRHGTLEQRQTAAIAYGYALGRKRIGAALEELRVLGTPSERARPFASGGEEEIVWTAGYSVAKLFAFGMVAEVLDHLRIWLASGRSSLRRLALISVEHLANFYAYELDHLAVSLGDDRPALPPGSERWPLLPALCAQNADLARRVAELLGKALRSRESDFLTRVLLARWVRSAESDATLLDVLAEFMGRLVTREGDAQRLKYLIGRLLGDWADPLRPDVAARLNTEIDASERTRVAA</sequence>
<name>A0ABW5HLG4_9PSEU</name>
<evidence type="ECO:0000313" key="3">
    <source>
        <dbReference type="Proteomes" id="UP001597483"/>
    </source>
</evidence>
<accession>A0ABW5HLG4</accession>
<evidence type="ECO:0000256" key="1">
    <source>
        <dbReference type="SAM" id="MobiDB-lite"/>
    </source>
</evidence>
<feature type="compositionally biased region" description="Pro residues" evidence="1">
    <location>
        <begin position="7"/>
        <end position="27"/>
    </location>
</feature>
<evidence type="ECO:0000313" key="2">
    <source>
        <dbReference type="EMBL" id="MFD2474143.1"/>
    </source>
</evidence>
<proteinExistence type="predicted"/>
<gene>
    <name evidence="2" type="ORF">ACFSVL_42530</name>
</gene>